<feature type="compositionally biased region" description="Basic and acidic residues" evidence="1">
    <location>
        <begin position="249"/>
        <end position="259"/>
    </location>
</feature>
<dbReference type="Proteomes" id="UP000515908">
    <property type="component" value="Chromosome 17"/>
</dbReference>
<evidence type="ECO:0000313" key="3">
    <source>
        <dbReference type="Proteomes" id="UP000515908"/>
    </source>
</evidence>
<dbReference type="EMBL" id="LR877161">
    <property type="protein sequence ID" value="CAD2220415.1"/>
    <property type="molecule type" value="Genomic_DNA"/>
</dbReference>
<keyword evidence="3" id="KW-1185">Reference proteome</keyword>
<dbReference type="AlphaFoldDB" id="A0A7G2CLW1"/>
<name>A0A7G2CLW1_9TRYP</name>
<feature type="region of interest" description="Disordered" evidence="1">
    <location>
        <begin position="201"/>
        <end position="304"/>
    </location>
</feature>
<dbReference type="VEuPathDB" id="TriTrypDB:ADEAN_000793400"/>
<evidence type="ECO:0000313" key="2">
    <source>
        <dbReference type="EMBL" id="CAD2220415.1"/>
    </source>
</evidence>
<proteinExistence type="predicted"/>
<gene>
    <name evidence="2" type="ORF">ADEAN_000793400</name>
</gene>
<sequence>MSEIRFEEDLKELKEFKNAIATCTKRTASLSQAAQQFVKLLKESQESMAELATHTKYGGEELPECVFSDADLTDLVRSVDKLVSKQLQSLNTVTLTAYNNGKKRRESREKYLKATGGKQIFAANQAKIDKLKEEFSVDSDNYSASRAAYVDYKDPNVKLITVDFNLGYHTILSSLFKGVNPPSAYPDQNYQARTTPERLVGTETNAPGYYGNADPPQKPDSPVATRNTGPAQRRLSMRSAEIVNGVPVERGDSGPHYEYDVLPNGQNRPANPPRRSSGRLERHYNSVGGDSSAASLLDADMYDF</sequence>
<organism evidence="2 3">
    <name type="scientific">Angomonas deanei</name>
    <dbReference type="NCBI Taxonomy" id="59799"/>
    <lineage>
        <taxon>Eukaryota</taxon>
        <taxon>Discoba</taxon>
        <taxon>Euglenozoa</taxon>
        <taxon>Kinetoplastea</taxon>
        <taxon>Metakinetoplastina</taxon>
        <taxon>Trypanosomatida</taxon>
        <taxon>Trypanosomatidae</taxon>
        <taxon>Strigomonadinae</taxon>
        <taxon>Angomonas</taxon>
    </lineage>
</organism>
<evidence type="ECO:0000256" key="1">
    <source>
        <dbReference type="SAM" id="MobiDB-lite"/>
    </source>
</evidence>
<accession>A0A7G2CLW1</accession>
<reference evidence="2 3" key="1">
    <citation type="submission" date="2020-08" db="EMBL/GenBank/DDBJ databases">
        <authorList>
            <person name="Newling K."/>
            <person name="Davey J."/>
            <person name="Forrester S."/>
        </authorList>
    </citation>
    <scope>NUCLEOTIDE SEQUENCE [LARGE SCALE GENOMIC DNA]</scope>
    <source>
        <strain evidence="3">Crithidia deanei Carvalho (ATCC PRA-265)</strain>
    </source>
</reference>
<protein>
    <submittedName>
        <fullName evidence="2">Uncharacterized protein</fullName>
    </submittedName>
</protein>